<evidence type="ECO:0000256" key="1">
    <source>
        <dbReference type="ARBA" id="ARBA00009013"/>
    </source>
</evidence>
<sequence length="122" mass="12412">MPGQTGANGPRSDCGDTVVVAVQGEIDIATADDMRDRLLAAASEPGCATVVADLSEVEFFDASGVRALMAARRRLDADGVRTVLGGPSAAVVRTLEVLGLAGLFPVVPPTEAAFSVGSASRR</sequence>
<comment type="similarity">
    <text evidence="1 2">Belongs to the anti-sigma-factor antagonist family.</text>
</comment>
<dbReference type="Pfam" id="PF01740">
    <property type="entry name" value="STAS"/>
    <property type="match status" value="1"/>
</dbReference>
<dbReference type="InterPro" id="IPR002645">
    <property type="entry name" value="STAS_dom"/>
</dbReference>
<dbReference type="CDD" id="cd07043">
    <property type="entry name" value="STAS_anti-anti-sigma_factors"/>
    <property type="match status" value="1"/>
</dbReference>
<protein>
    <recommendedName>
        <fullName evidence="2">Anti-sigma factor antagonist</fullName>
    </recommendedName>
</protein>
<dbReference type="PROSITE" id="PS50801">
    <property type="entry name" value="STAS"/>
    <property type="match status" value="1"/>
</dbReference>
<dbReference type="NCBIfam" id="TIGR00377">
    <property type="entry name" value="ant_ant_sig"/>
    <property type="match status" value="1"/>
</dbReference>
<keyword evidence="5" id="KW-1185">Reference proteome</keyword>
<dbReference type="InterPro" id="IPR003658">
    <property type="entry name" value="Anti-sigma_ant"/>
</dbReference>
<gene>
    <name evidence="4" type="ORF">GCM10023224_51570</name>
</gene>
<evidence type="ECO:0000259" key="3">
    <source>
        <dbReference type="PROSITE" id="PS50801"/>
    </source>
</evidence>
<dbReference type="SUPFAM" id="SSF52091">
    <property type="entry name" value="SpoIIaa-like"/>
    <property type="match status" value="1"/>
</dbReference>
<evidence type="ECO:0000256" key="2">
    <source>
        <dbReference type="RuleBase" id="RU003749"/>
    </source>
</evidence>
<dbReference type="Gene3D" id="3.30.750.24">
    <property type="entry name" value="STAS domain"/>
    <property type="match status" value="1"/>
</dbReference>
<dbReference type="Proteomes" id="UP001499993">
    <property type="component" value="Unassembled WGS sequence"/>
</dbReference>
<accession>A0ABP9H160</accession>
<dbReference type="InterPro" id="IPR036513">
    <property type="entry name" value="STAS_dom_sf"/>
</dbReference>
<evidence type="ECO:0000313" key="5">
    <source>
        <dbReference type="Proteomes" id="UP001499993"/>
    </source>
</evidence>
<dbReference type="PANTHER" id="PTHR33495">
    <property type="entry name" value="ANTI-SIGMA FACTOR ANTAGONIST TM_1081-RELATED-RELATED"/>
    <property type="match status" value="1"/>
</dbReference>
<comment type="caution">
    <text evidence="4">The sequence shown here is derived from an EMBL/GenBank/DDBJ whole genome shotgun (WGS) entry which is preliminary data.</text>
</comment>
<dbReference type="RefSeq" id="WP_344148536.1">
    <property type="nucleotide sequence ID" value="NZ_BAABIK010000062.1"/>
</dbReference>
<dbReference type="PANTHER" id="PTHR33495:SF2">
    <property type="entry name" value="ANTI-SIGMA FACTOR ANTAGONIST TM_1081-RELATED"/>
    <property type="match status" value="1"/>
</dbReference>
<reference evidence="5" key="1">
    <citation type="journal article" date="2019" name="Int. J. Syst. Evol. Microbiol.">
        <title>The Global Catalogue of Microorganisms (GCM) 10K type strain sequencing project: providing services to taxonomists for standard genome sequencing and annotation.</title>
        <authorList>
            <consortium name="The Broad Institute Genomics Platform"/>
            <consortium name="The Broad Institute Genome Sequencing Center for Infectious Disease"/>
            <person name="Wu L."/>
            <person name="Ma J."/>
        </authorList>
    </citation>
    <scope>NUCLEOTIDE SEQUENCE [LARGE SCALE GENOMIC DNA]</scope>
    <source>
        <strain evidence="5">JCM 18123</strain>
    </source>
</reference>
<dbReference type="EMBL" id="BAABIK010000062">
    <property type="protein sequence ID" value="GAA4959331.1"/>
    <property type="molecule type" value="Genomic_DNA"/>
</dbReference>
<name>A0ABP9H160_9ACTN</name>
<evidence type="ECO:0000313" key="4">
    <source>
        <dbReference type="EMBL" id="GAA4959331.1"/>
    </source>
</evidence>
<feature type="domain" description="STAS" evidence="3">
    <location>
        <begin position="16"/>
        <end position="122"/>
    </location>
</feature>
<organism evidence="4 5">
    <name type="scientific">Streptomonospora halophila</name>
    <dbReference type="NCBI Taxonomy" id="427369"/>
    <lineage>
        <taxon>Bacteria</taxon>
        <taxon>Bacillati</taxon>
        <taxon>Actinomycetota</taxon>
        <taxon>Actinomycetes</taxon>
        <taxon>Streptosporangiales</taxon>
        <taxon>Nocardiopsidaceae</taxon>
        <taxon>Streptomonospora</taxon>
    </lineage>
</organism>
<proteinExistence type="inferred from homology"/>